<dbReference type="InterPro" id="IPR050327">
    <property type="entry name" value="Proton-linked_MCT"/>
</dbReference>
<evidence type="ECO:0000256" key="4">
    <source>
        <dbReference type="SAM" id="Phobius"/>
    </source>
</evidence>
<evidence type="ECO:0000313" key="6">
    <source>
        <dbReference type="Proteomes" id="UP000738349"/>
    </source>
</evidence>
<evidence type="ECO:0000256" key="3">
    <source>
        <dbReference type="ARBA" id="ARBA00023180"/>
    </source>
</evidence>
<keyword evidence="4" id="KW-0812">Transmembrane</keyword>
<protein>
    <submittedName>
        <fullName evidence="5">Major facilitator superfamily domain-containing protein</fullName>
    </submittedName>
</protein>
<comment type="similarity">
    <text evidence="2">Belongs to the major facilitator superfamily. Monocarboxylate porter (TC 2.A.1.13) family.</text>
</comment>
<feature type="transmembrane region" description="Helical" evidence="4">
    <location>
        <begin position="104"/>
        <end position="123"/>
    </location>
</feature>
<evidence type="ECO:0000313" key="5">
    <source>
        <dbReference type="EMBL" id="KAH7177006.1"/>
    </source>
</evidence>
<feature type="transmembrane region" description="Helical" evidence="4">
    <location>
        <begin position="160"/>
        <end position="180"/>
    </location>
</feature>
<feature type="transmembrane region" description="Helical" evidence="4">
    <location>
        <begin position="326"/>
        <end position="348"/>
    </location>
</feature>
<feature type="transmembrane region" description="Helical" evidence="4">
    <location>
        <begin position="392"/>
        <end position="416"/>
    </location>
</feature>
<dbReference type="Pfam" id="PF07690">
    <property type="entry name" value="MFS_1"/>
    <property type="match status" value="1"/>
</dbReference>
<keyword evidence="3" id="KW-0325">Glycoprotein</keyword>
<organism evidence="5 6">
    <name type="scientific">Dactylonectria macrodidyma</name>
    <dbReference type="NCBI Taxonomy" id="307937"/>
    <lineage>
        <taxon>Eukaryota</taxon>
        <taxon>Fungi</taxon>
        <taxon>Dikarya</taxon>
        <taxon>Ascomycota</taxon>
        <taxon>Pezizomycotina</taxon>
        <taxon>Sordariomycetes</taxon>
        <taxon>Hypocreomycetidae</taxon>
        <taxon>Hypocreales</taxon>
        <taxon>Nectriaceae</taxon>
        <taxon>Dactylonectria</taxon>
    </lineage>
</organism>
<evidence type="ECO:0000256" key="1">
    <source>
        <dbReference type="ARBA" id="ARBA00004141"/>
    </source>
</evidence>
<gene>
    <name evidence="5" type="ORF">EDB81DRAFT_773895</name>
</gene>
<reference evidence="5" key="1">
    <citation type="journal article" date="2021" name="Nat. Commun.">
        <title>Genetic determinants of endophytism in the Arabidopsis root mycobiome.</title>
        <authorList>
            <person name="Mesny F."/>
            <person name="Miyauchi S."/>
            <person name="Thiergart T."/>
            <person name="Pickel B."/>
            <person name="Atanasova L."/>
            <person name="Karlsson M."/>
            <person name="Huettel B."/>
            <person name="Barry K.W."/>
            <person name="Haridas S."/>
            <person name="Chen C."/>
            <person name="Bauer D."/>
            <person name="Andreopoulos W."/>
            <person name="Pangilinan J."/>
            <person name="LaButti K."/>
            <person name="Riley R."/>
            <person name="Lipzen A."/>
            <person name="Clum A."/>
            <person name="Drula E."/>
            <person name="Henrissat B."/>
            <person name="Kohler A."/>
            <person name="Grigoriev I.V."/>
            <person name="Martin F.M."/>
            <person name="Hacquard S."/>
        </authorList>
    </citation>
    <scope>NUCLEOTIDE SEQUENCE</scope>
    <source>
        <strain evidence="5">MPI-CAGE-AT-0147</strain>
    </source>
</reference>
<keyword evidence="4" id="KW-0472">Membrane</keyword>
<dbReference type="InterPro" id="IPR011701">
    <property type="entry name" value="MFS"/>
</dbReference>
<feature type="transmembrane region" description="Helical" evidence="4">
    <location>
        <begin position="360"/>
        <end position="380"/>
    </location>
</feature>
<comment type="caution">
    <text evidence="5">The sequence shown here is derived from an EMBL/GenBank/DDBJ whole genome shotgun (WGS) entry which is preliminary data.</text>
</comment>
<dbReference type="GO" id="GO:0016020">
    <property type="term" value="C:membrane"/>
    <property type="evidence" value="ECO:0007669"/>
    <property type="project" value="UniProtKB-SubCell"/>
</dbReference>
<keyword evidence="6" id="KW-1185">Reference proteome</keyword>
<name>A0A9P9FX83_9HYPO</name>
<dbReference type="InterPro" id="IPR036259">
    <property type="entry name" value="MFS_trans_sf"/>
</dbReference>
<sequence>MTSTLATLDDNVNRDSSNGFRQSDLPTNPISALTQWSQVLVGLLVNFMTWGNPNAYGVFQLYYSQTTDWSSSQISWIGSTQLFLTFVIGPISGRLADAGYGQHCIMLGSSLSVLGLTMTSLASQYWHVLLAQGLCVGLGGGMMAMPAAAAIGAHLKSRRALAMSVSGCGAGIGAVTYASIVQYSLPKIGFGWAVRCCGLVSLLCALGANILTRSPLYVRKAGGLIDWRAFHNRFFLIFCVGSFFIYFSLFAVMIYINSFATAILSLTPNYSVRFLLLSNAVSIIARPLSGIIADRFWGEVRTWTLLCMLLSVTIFIWIGIKDRTSMYVYSALMGCVNGGAQGLFPSAINSLSMGSNKLGTRLGMVFAICGMASLTGPPAMGALIDAYKGKYLWAQVCGGTIMGLGALTVAISTLFWKSGGKM</sequence>
<accession>A0A9P9FX83</accession>
<feature type="transmembrane region" description="Helical" evidence="4">
    <location>
        <begin position="300"/>
        <end position="320"/>
    </location>
</feature>
<dbReference type="OrthoDB" id="2213137at2759"/>
<evidence type="ECO:0000256" key="2">
    <source>
        <dbReference type="ARBA" id="ARBA00006727"/>
    </source>
</evidence>
<dbReference type="Proteomes" id="UP000738349">
    <property type="component" value="Unassembled WGS sequence"/>
</dbReference>
<dbReference type="PANTHER" id="PTHR11360">
    <property type="entry name" value="MONOCARBOXYLATE TRANSPORTER"/>
    <property type="match status" value="1"/>
</dbReference>
<comment type="subcellular location">
    <subcellularLocation>
        <location evidence="1">Membrane</location>
        <topology evidence="1">Multi-pass membrane protein</topology>
    </subcellularLocation>
</comment>
<feature type="transmembrane region" description="Helical" evidence="4">
    <location>
        <begin position="129"/>
        <end position="153"/>
    </location>
</feature>
<proteinExistence type="inferred from homology"/>
<dbReference type="SUPFAM" id="SSF103473">
    <property type="entry name" value="MFS general substrate transporter"/>
    <property type="match status" value="1"/>
</dbReference>
<feature type="transmembrane region" description="Helical" evidence="4">
    <location>
        <begin position="233"/>
        <end position="258"/>
    </location>
</feature>
<keyword evidence="4" id="KW-1133">Transmembrane helix</keyword>
<dbReference type="EMBL" id="JAGMUV010000001">
    <property type="protein sequence ID" value="KAH7177006.1"/>
    <property type="molecule type" value="Genomic_DNA"/>
</dbReference>
<dbReference type="PANTHER" id="PTHR11360:SF130">
    <property type="entry name" value="MAJOR FACILITATOR SUPERFAMILY (MFS) PROFILE DOMAIN-CONTAINING PROTEIN-RELATED"/>
    <property type="match status" value="1"/>
</dbReference>
<dbReference type="Gene3D" id="1.20.1250.20">
    <property type="entry name" value="MFS general substrate transporter like domains"/>
    <property type="match status" value="2"/>
</dbReference>
<feature type="transmembrane region" description="Helical" evidence="4">
    <location>
        <begin position="192"/>
        <end position="212"/>
    </location>
</feature>
<dbReference type="GO" id="GO:0022857">
    <property type="term" value="F:transmembrane transporter activity"/>
    <property type="evidence" value="ECO:0007669"/>
    <property type="project" value="InterPro"/>
</dbReference>
<feature type="non-terminal residue" evidence="5">
    <location>
        <position position="1"/>
    </location>
</feature>
<dbReference type="AlphaFoldDB" id="A0A9P9FX83"/>